<evidence type="ECO:0000256" key="2">
    <source>
        <dbReference type="ARBA" id="ARBA00022676"/>
    </source>
</evidence>
<dbReference type="PANTHER" id="PTHR43179:SF12">
    <property type="entry name" value="GALACTOFURANOSYLTRANSFERASE GLFT2"/>
    <property type="match status" value="1"/>
</dbReference>
<feature type="domain" description="Glycosyltransferase 2-like" evidence="4">
    <location>
        <begin position="9"/>
        <end position="176"/>
    </location>
</feature>
<evidence type="ECO:0000313" key="6">
    <source>
        <dbReference type="Proteomes" id="UP001165460"/>
    </source>
</evidence>
<keyword evidence="6" id="KW-1185">Reference proteome</keyword>
<reference evidence="5" key="1">
    <citation type="submission" date="2022-03" db="EMBL/GenBank/DDBJ databases">
        <authorList>
            <person name="Woo C.Y."/>
        </authorList>
    </citation>
    <scope>NUCLEOTIDE SEQUENCE</scope>
    <source>
        <strain evidence="5">CYS-01</strain>
    </source>
</reference>
<dbReference type="EMBL" id="JALGBH010000001">
    <property type="protein sequence ID" value="MCJ0742396.1"/>
    <property type="molecule type" value="Genomic_DNA"/>
</dbReference>
<dbReference type="Gene3D" id="3.90.550.10">
    <property type="entry name" value="Spore Coat Polysaccharide Biosynthesis Protein SpsA, Chain A"/>
    <property type="match status" value="1"/>
</dbReference>
<evidence type="ECO:0000313" key="5">
    <source>
        <dbReference type="EMBL" id="MCJ0742396.1"/>
    </source>
</evidence>
<evidence type="ECO:0000259" key="4">
    <source>
        <dbReference type="Pfam" id="PF00535"/>
    </source>
</evidence>
<keyword evidence="2" id="KW-0328">Glycosyltransferase</keyword>
<sequence>MTENFKSISVVLPNYNGKHLLEKYIPSVYHALHQSQLNFEFIVIDDCSCDDSVDFIQQHYPEIQLIKNLYNAGFSYTCNQGIQRASKDLVLLLNSDVELTPDYFEKQLSYFNLPDTFGVMGCIMNFDGKKIEDAARMPKFKGFKFKANRFYYVEDTDHQTLTCYLSGANALIDRKKLIMLNGFDEIYSPFYFEDFDLGLRAWKMGWSLYYEHKAVCFHQISSSTNKLNKSNFVKIIYNRNSFILQSIHLNGAKRNLWYVQLFTLTLLGHFIKGDFWILKSLKQFLMMHTDIARSRHKNRQLQKQTGVNISLENIIDTIKNSITGKKTKWL</sequence>
<dbReference type="SUPFAM" id="SSF53448">
    <property type="entry name" value="Nucleotide-diphospho-sugar transferases"/>
    <property type="match status" value="1"/>
</dbReference>
<comment type="caution">
    <text evidence="5">The sequence shown here is derived from an EMBL/GenBank/DDBJ whole genome shotgun (WGS) entry which is preliminary data.</text>
</comment>
<dbReference type="InterPro" id="IPR001173">
    <property type="entry name" value="Glyco_trans_2-like"/>
</dbReference>
<dbReference type="Pfam" id="PF00535">
    <property type="entry name" value="Glycos_transf_2"/>
    <property type="match status" value="1"/>
</dbReference>
<proteinExistence type="inferred from homology"/>
<organism evidence="5 6">
    <name type="scientific">Pedobacter montanisoli</name>
    <dbReference type="NCBI Taxonomy" id="2923277"/>
    <lineage>
        <taxon>Bacteria</taxon>
        <taxon>Pseudomonadati</taxon>
        <taxon>Bacteroidota</taxon>
        <taxon>Sphingobacteriia</taxon>
        <taxon>Sphingobacteriales</taxon>
        <taxon>Sphingobacteriaceae</taxon>
        <taxon>Pedobacter</taxon>
    </lineage>
</organism>
<dbReference type="InterPro" id="IPR029044">
    <property type="entry name" value="Nucleotide-diphossugar_trans"/>
</dbReference>
<gene>
    <name evidence="5" type="ORF">MMF97_06720</name>
</gene>
<comment type="similarity">
    <text evidence="1">Belongs to the glycosyltransferase 2 family.</text>
</comment>
<name>A0ABS9ZVQ5_9SPHI</name>
<keyword evidence="3" id="KW-0808">Transferase</keyword>
<accession>A0ABS9ZVQ5</accession>
<dbReference type="RefSeq" id="WP_243360806.1">
    <property type="nucleotide sequence ID" value="NZ_JALGBH010000001.1"/>
</dbReference>
<dbReference type="Proteomes" id="UP001165460">
    <property type="component" value="Unassembled WGS sequence"/>
</dbReference>
<dbReference type="PANTHER" id="PTHR43179">
    <property type="entry name" value="RHAMNOSYLTRANSFERASE WBBL"/>
    <property type="match status" value="1"/>
</dbReference>
<evidence type="ECO:0000256" key="3">
    <source>
        <dbReference type="ARBA" id="ARBA00022679"/>
    </source>
</evidence>
<protein>
    <submittedName>
        <fullName evidence="5">Glycosyltransferase family 2 protein</fullName>
    </submittedName>
</protein>
<evidence type="ECO:0000256" key="1">
    <source>
        <dbReference type="ARBA" id="ARBA00006739"/>
    </source>
</evidence>